<dbReference type="GO" id="GO:0005524">
    <property type="term" value="F:ATP binding"/>
    <property type="evidence" value="ECO:0007669"/>
    <property type="project" value="UniProtKB-KW"/>
</dbReference>
<organism evidence="8 9">
    <name type="scientific">Bacteroides uniformis</name>
    <dbReference type="NCBI Taxonomy" id="820"/>
    <lineage>
        <taxon>Bacteria</taxon>
        <taxon>Pseudomonadati</taxon>
        <taxon>Bacteroidota</taxon>
        <taxon>Bacteroidia</taxon>
        <taxon>Bacteroidales</taxon>
        <taxon>Bacteroidaceae</taxon>
        <taxon>Bacteroides</taxon>
    </lineage>
</organism>
<dbReference type="Proteomes" id="UP001214113">
    <property type="component" value="Unassembled WGS sequence"/>
</dbReference>
<sequence length="779" mass="87978">MITKSVSLQAKILFGYLVLMAVIISMAAILFHERTRLRELEADIVEIRQVRGELSEIHRNITVLASLGESVIAWEEEDYRAYQTRRLRVDSLLQVLKIGSDNMLDTNQIDTLRGLLSSKEGHLHQIMQVFHRQDKADSLLVNHLSEAARQAIQPRTVVRKKKGIAGLFGGKETVEVPESPNRLRSLNEQLIALQTERIRNMEGYTDSLRVRNKDLNRKLFALLGSINNHAQAAFQDRERYIAQAHNYSTSIITGLIVAAIVLLVFSYLIIHKHLKWDVKLRDKMKGIIDKNNELLETRKNIILTISHDIRAPLNIINGSAELAADIRDRKRRNHHLTNIGIVCRHILHLLNNLLDVYRLNESKETCNNVPFSLNDWLERIATGFSNVVNNKGILFLCDFKDTDVVLHGDIDRIAQIIDNLLANAVKFTDSGTIRFNAAYKDGNLSLEIKDTGIGMDEDTLSRIFRPFERLVSEMNADGFGLGLPITQGLVNLLGGKIDVESEPGHGSTFRVLLPLPVSDERIEHEASALRTTFPLPQSVLVIDNDRLQLEIVKEMLERNGVSCTACSNAKELVKEMRKQDYDLLLSDIQMPGTNGFEILALLRNSNIGNSRTIPVIAMTARGDREKEAFTGSGFADCVYKPFSMNELLNTISAVISHTEPEEPCVPDFDTFTADVRDKRKLLRTFISQSNRDIKDLRSAMGAGDRAGLREIAHKIQPSLELLQSYGPFYDFREVLKDETAGKDVIEEYTRRIIKHISMLVTEAENTINKIAHETKNTDS</sequence>
<evidence type="ECO:0000256" key="1">
    <source>
        <dbReference type="ARBA" id="ARBA00000085"/>
    </source>
</evidence>
<dbReference type="Pfam" id="PF02518">
    <property type="entry name" value="HATPase_c"/>
    <property type="match status" value="1"/>
</dbReference>
<dbReference type="Gene3D" id="1.10.287.130">
    <property type="match status" value="1"/>
</dbReference>
<dbReference type="PANTHER" id="PTHR43547:SF2">
    <property type="entry name" value="HYBRID SIGNAL TRANSDUCTION HISTIDINE KINASE C"/>
    <property type="match status" value="1"/>
</dbReference>
<name>A0AAW6GHI6_BACUN</name>
<feature type="transmembrane region" description="Helical" evidence="5">
    <location>
        <begin position="12"/>
        <end position="31"/>
    </location>
</feature>
<dbReference type="GO" id="GO:0000155">
    <property type="term" value="F:phosphorelay sensor kinase activity"/>
    <property type="evidence" value="ECO:0007669"/>
    <property type="project" value="InterPro"/>
</dbReference>
<dbReference type="SMART" id="SM00388">
    <property type="entry name" value="HisKA"/>
    <property type="match status" value="1"/>
</dbReference>
<comment type="catalytic activity">
    <reaction evidence="1">
        <text>ATP + protein L-histidine = ADP + protein N-phospho-L-histidine.</text>
        <dbReference type="EC" id="2.7.13.3"/>
    </reaction>
</comment>
<keyword evidence="8" id="KW-0067">ATP-binding</keyword>
<dbReference type="EMBL" id="JAQNSB010000026">
    <property type="protein sequence ID" value="MDC1856256.1"/>
    <property type="molecule type" value="Genomic_DNA"/>
</dbReference>
<dbReference type="SUPFAM" id="SSF52172">
    <property type="entry name" value="CheY-like"/>
    <property type="match status" value="1"/>
</dbReference>
<dbReference type="InterPro" id="IPR011006">
    <property type="entry name" value="CheY-like_superfamily"/>
</dbReference>
<feature type="domain" description="Histidine kinase" evidence="6">
    <location>
        <begin position="304"/>
        <end position="517"/>
    </location>
</feature>
<comment type="caution">
    <text evidence="8">The sequence shown here is derived from an EMBL/GenBank/DDBJ whole genome shotgun (WGS) entry which is preliminary data.</text>
</comment>
<dbReference type="SUPFAM" id="SSF55874">
    <property type="entry name" value="ATPase domain of HSP90 chaperone/DNA topoisomerase II/histidine kinase"/>
    <property type="match status" value="1"/>
</dbReference>
<dbReference type="InterPro" id="IPR003594">
    <property type="entry name" value="HATPase_dom"/>
</dbReference>
<accession>A0AAW6GHI6</accession>
<evidence type="ECO:0000259" key="7">
    <source>
        <dbReference type="PROSITE" id="PS50110"/>
    </source>
</evidence>
<dbReference type="InterPro" id="IPR036641">
    <property type="entry name" value="HPT_dom_sf"/>
</dbReference>
<dbReference type="RefSeq" id="WP_272195904.1">
    <property type="nucleotide sequence ID" value="NZ_JAQNSB010000026.1"/>
</dbReference>
<feature type="domain" description="Response regulatory" evidence="7">
    <location>
        <begin position="538"/>
        <end position="655"/>
    </location>
</feature>
<feature type="transmembrane region" description="Helical" evidence="5">
    <location>
        <begin position="247"/>
        <end position="270"/>
    </location>
</feature>
<dbReference type="AlphaFoldDB" id="A0AAW6GHI6"/>
<dbReference type="SUPFAM" id="SSF47226">
    <property type="entry name" value="Histidine-containing phosphotransfer domain, HPT domain"/>
    <property type="match status" value="1"/>
</dbReference>
<evidence type="ECO:0000256" key="2">
    <source>
        <dbReference type="ARBA" id="ARBA00012438"/>
    </source>
</evidence>
<dbReference type="Pfam" id="PF00512">
    <property type="entry name" value="HisKA"/>
    <property type="match status" value="1"/>
</dbReference>
<dbReference type="Gene3D" id="3.40.50.2300">
    <property type="match status" value="1"/>
</dbReference>
<evidence type="ECO:0000256" key="3">
    <source>
        <dbReference type="ARBA" id="ARBA00022553"/>
    </source>
</evidence>
<dbReference type="PROSITE" id="PS50110">
    <property type="entry name" value="RESPONSE_REGULATORY"/>
    <property type="match status" value="1"/>
</dbReference>
<gene>
    <name evidence="8" type="ORF">POZ22_15920</name>
</gene>
<evidence type="ECO:0000256" key="4">
    <source>
        <dbReference type="PROSITE-ProRule" id="PRU00169"/>
    </source>
</evidence>
<dbReference type="PANTHER" id="PTHR43547">
    <property type="entry name" value="TWO-COMPONENT HISTIDINE KINASE"/>
    <property type="match status" value="1"/>
</dbReference>
<keyword evidence="3 4" id="KW-0597">Phosphoprotein</keyword>
<reference evidence="8" key="1">
    <citation type="submission" date="2022-10" db="EMBL/GenBank/DDBJ databases">
        <title>Human gut microbiome strain richness.</title>
        <authorList>
            <person name="Chen-Liaw A."/>
        </authorList>
    </citation>
    <scope>NUCLEOTIDE SEQUENCE</scope>
    <source>
        <strain evidence="8">BSD2780061687st1_G10_BSD2780061687b_171204</strain>
    </source>
</reference>
<feature type="modified residue" description="4-aspartylphosphate" evidence="4">
    <location>
        <position position="587"/>
    </location>
</feature>
<dbReference type="InterPro" id="IPR003661">
    <property type="entry name" value="HisK_dim/P_dom"/>
</dbReference>
<evidence type="ECO:0000259" key="6">
    <source>
        <dbReference type="PROSITE" id="PS50109"/>
    </source>
</evidence>
<evidence type="ECO:0000256" key="5">
    <source>
        <dbReference type="SAM" id="Phobius"/>
    </source>
</evidence>
<dbReference type="SUPFAM" id="SSF47384">
    <property type="entry name" value="Homodimeric domain of signal transducing histidine kinase"/>
    <property type="match status" value="1"/>
</dbReference>
<dbReference type="Pfam" id="PF00072">
    <property type="entry name" value="Response_reg"/>
    <property type="match status" value="1"/>
</dbReference>
<keyword evidence="5" id="KW-0812">Transmembrane</keyword>
<protein>
    <recommendedName>
        <fullName evidence="2">histidine kinase</fullName>
        <ecNumber evidence="2">2.7.13.3</ecNumber>
    </recommendedName>
</protein>
<dbReference type="PROSITE" id="PS50109">
    <property type="entry name" value="HIS_KIN"/>
    <property type="match status" value="1"/>
</dbReference>
<dbReference type="EC" id="2.7.13.3" evidence="2"/>
<dbReference type="Gene3D" id="3.30.565.10">
    <property type="entry name" value="Histidine kinase-like ATPase, C-terminal domain"/>
    <property type="match status" value="1"/>
</dbReference>
<dbReference type="PRINTS" id="PR00344">
    <property type="entry name" value="BCTRLSENSOR"/>
</dbReference>
<dbReference type="SMART" id="SM00387">
    <property type="entry name" value="HATPase_c"/>
    <property type="match status" value="1"/>
</dbReference>
<dbReference type="InterPro" id="IPR036097">
    <property type="entry name" value="HisK_dim/P_sf"/>
</dbReference>
<keyword evidence="8" id="KW-0547">Nucleotide-binding</keyword>
<dbReference type="SMART" id="SM00448">
    <property type="entry name" value="REC"/>
    <property type="match status" value="1"/>
</dbReference>
<keyword evidence="5" id="KW-0472">Membrane</keyword>
<evidence type="ECO:0000313" key="8">
    <source>
        <dbReference type="EMBL" id="MDC1856256.1"/>
    </source>
</evidence>
<dbReference type="InterPro" id="IPR005467">
    <property type="entry name" value="His_kinase_dom"/>
</dbReference>
<dbReference type="InterPro" id="IPR036890">
    <property type="entry name" value="HATPase_C_sf"/>
</dbReference>
<evidence type="ECO:0000313" key="9">
    <source>
        <dbReference type="Proteomes" id="UP001214113"/>
    </source>
</evidence>
<proteinExistence type="predicted"/>
<dbReference type="InterPro" id="IPR001789">
    <property type="entry name" value="Sig_transdc_resp-reg_receiver"/>
</dbReference>
<dbReference type="InterPro" id="IPR004358">
    <property type="entry name" value="Sig_transdc_His_kin-like_C"/>
</dbReference>
<keyword evidence="5" id="KW-1133">Transmembrane helix</keyword>